<evidence type="ECO:0000259" key="3">
    <source>
        <dbReference type="PROSITE" id="PS50969"/>
    </source>
</evidence>
<dbReference type="GO" id="GO:0015031">
    <property type="term" value="P:protein transport"/>
    <property type="evidence" value="ECO:0007669"/>
    <property type="project" value="UniProtKB-KW"/>
</dbReference>
<keyword evidence="1" id="KW-0653">Protein transport</keyword>
<evidence type="ECO:0000256" key="1">
    <source>
        <dbReference type="RuleBase" id="RU365079"/>
    </source>
</evidence>
<feature type="compositionally biased region" description="Polar residues" evidence="2">
    <location>
        <begin position="215"/>
        <end position="226"/>
    </location>
</feature>
<dbReference type="AlphaFoldDB" id="A0A3N4KBJ9"/>
<feature type="region of interest" description="Disordered" evidence="2">
    <location>
        <begin position="214"/>
        <end position="248"/>
    </location>
</feature>
<dbReference type="Pfam" id="PF03031">
    <property type="entry name" value="NIF"/>
    <property type="match status" value="1"/>
</dbReference>
<reference evidence="4 5" key="1">
    <citation type="journal article" date="2018" name="Nat. Ecol. Evol.">
        <title>Pezizomycetes genomes reveal the molecular basis of ectomycorrhizal truffle lifestyle.</title>
        <authorList>
            <person name="Murat C."/>
            <person name="Payen T."/>
            <person name="Noel B."/>
            <person name="Kuo A."/>
            <person name="Morin E."/>
            <person name="Chen J."/>
            <person name="Kohler A."/>
            <person name="Krizsan K."/>
            <person name="Balestrini R."/>
            <person name="Da Silva C."/>
            <person name="Montanini B."/>
            <person name="Hainaut M."/>
            <person name="Levati E."/>
            <person name="Barry K.W."/>
            <person name="Belfiori B."/>
            <person name="Cichocki N."/>
            <person name="Clum A."/>
            <person name="Dockter R.B."/>
            <person name="Fauchery L."/>
            <person name="Guy J."/>
            <person name="Iotti M."/>
            <person name="Le Tacon F."/>
            <person name="Lindquist E.A."/>
            <person name="Lipzen A."/>
            <person name="Malagnac F."/>
            <person name="Mello A."/>
            <person name="Molinier V."/>
            <person name="Miyauchi S."/>
            <person name="Poulain J."/>
            <person name="Riccioni C."/>
            <person name="Rubini A."/>
            <person name="Sitrit Y."/>
            <person name="Splivallo R."/>
            <person name="Traeger S."/>
            <person name="Wang M."/>
            <person name="Zifcakova L."/>
            <person name="Wipf D."/>
            <person name="Zambonelli A."/>
            <person name="Paolocci F."/>
            <person name="Nowrousian M."/>
            <person name="Ottonello S."/>
            <person name="Baldrian P."/>
            <person name="Spatafora J.W."/>
            <person name="Henrissat B."/>
            <person name="Nagy L.G."/>
            <person name="Aury J.M."/>
            <person name="Wincker P."/>
            <person name="Grigoriev I.V."/>
            <person name="Bonfante P."/>
            <person name="Martin F.M."/>
        </authorList>
    </citation>
    <scope>NUCLEOTIDE SEQUENCE [LARGE SCALE GENOMIC DNA]</scope>
    <source>
        <strain evidence="4 5">120613-1</strain>
    </source>
</reference>
<feature type="domain" description="FCP1 homology" evidence="3">
    <location>
        <begin position="354"/>
        <end position="523"/>
    </location>
</feature>
<dbReference type="OrthoDB" id="1711508at2759"/>
<evidence type="ECO:0000313" key="5">
    <source>
        <dbReference type="Proteomes" id="UP000276215"/>
    </source>
</evidence>
<keyword evidence="1" id="KW-0809">Transit peptide</keyword>
<dbReference type="Gene3D" id="3.40.50.1000">
    <property type="entry name" value="HAD superfamily/HAD-like"/>
    <property type="match status" value="1"/>
</dbReference>
<keyword evidence="1" id="KW-0496">Mitochondrion</keyword>
<feature type="compositionally biased region" description="Gly residues" evidence="2">
    <location>
        <begin position="136"/>
        <end position="148"/>
    </location>
</feature>
<dbReference type="InterPro" id="IPR036412">
    <property type="entry name" value="HAD-like_sf"/>
</dbReference>
<keyword evidence="5" id="KW-1185">Reference proteome</keyword>
<feature type="compositionally biased region" description="Polar residues" evidence="2">
    <location>
        <begin position="115"/>
        <end position="124"/>
    </location>
</feature>
<dbReference type="GO" id="GO:0005744">
    <property type="term" value="C:TIM23 mitochondrial import inner membrane translocase complex"/>
    <property type="evidence" value="ECO:0007669"/>
    <property type="project" value="UniProtKB-UniRule"/>
</dbReference>
<feature type="region of interest" description="Disordered" evidence="2">
    <location>
        <begin position="292"/>
        <end position="335"/>
    </location>
</feature>
<organism evidence="4 5">
    <name type="scientific">Choiromyces venosus 120613-1</name>
    <dbReference type="NCBI Taxonomy" id="1336337"/>
    <lineage>
        <taxon>Eukaryota</taxon>
        <taxon>Fungi</taxon>
        <taxon>Dikarya</taxon>
        <taxon>Ascomycota</taxon>
        <taxon>Pezizomycotina</taxon>
        <taxon>Pezizomycetes</taxon>
        <taxon>Pezizales</taxon>
        <taxon>Tuberaceae</taxon>
        <taxon>Choiromyces</taxon>
    </lineage>
</organism>
<dbReference type="InterPro" id="IPR050365">
    <property type="entry name" value="TIM50"/>
</dbReference>
<comment type="subunit">
    <text evidence="1">Component of the TIM23 complex.</text>
</comment>
<feature type="region of interest" description="Disordered" evidence="2">
    <location>
        <begin position="115"/>
        <end position="154"/>
    </location>
</feature>
<dbReference type="InterPro" id="IPR023214">
    <property type="entry name" value="HAD_sf"/>
</dbReference>
<feature type="compositionally biased region" description="Polar residues" evidence="2">
    <location>
        <begin position="292"/>
        <end position="313"/>
    </location>
</feature>
<comment type="function">
    <text evidence="1">Essential component of the TIM23 complex, a complex that mediates the translocation of transit peptide-containing proteins across the mitochondrial inner membrane.</text>
</comment>
<dbReference type="SUPFAM" id="SSF56784">
    <property type="entry name" value="HAD-like"/>
    <property type="match status" value="1"/>
</dbReference>
<dbReference type="PROSITE" id="PS50969">
    <property type="entry name" value="FCP1"/>
    <property type="match status" value="1"/>
</dbReference>
<gene>
    <name evidence="4" type="ORF">L873DRAFT_1839832</name>
</gene>
<dbReference type="STRING" id="1336337.A0A3N4KBJ9"/>
<feature type="compositionally biased region" description="Basic and acidic residues" evidence="2">
    <location>
        <begin position="235"/>
        <end position="244"/>
    </location>
</feature>
<comment type="subcellular location">
    <subcellularLocation>
        <location evidence="1">Mitochondrion inner membrane</location>
        <topology evidence="1">Single-pass membrane protein</topology>
    </subcellularLocation>
</comment>
<comment type="similarity">
    <text evidence="1">Belongs to the TIM50 family.</text>
</comment>
<accession>A0A3N4KBJ9</accession>
<keyword evidence="1" id="KW-0811">Translocation</keyword>
<feature type="compositionally biased region" description="Basic and acidic residues" evidence="2">
    <location>
        <begin position="314"/>
        <end position="327"/>
    </location>
</feature>
<dbReference type="SMART" id="SM00577">
    <property type="entry name" value="CPDc"/>
    <property type="match status" value="1"/>
</dbReference>
<evidence type="ECO:0000256" key="2">
    <source>
        <dbReference type="SAM" id="MobiDB-lite"/>
    </source>
</evidence>
<name>A0A3N4KBJ9_9PEZI</name>
<protein>
    <recommendedName>
        <fullName evidence="1">Mitochondrial import inner membrane translocase subunit TIM50</fullName>
    </recommendedName>
</protein>
<sequence>MSLLKPQLNPLTLNRVFGGLVLRAESIALQCDKLQENSIGTMSERQEIPDLGWEETRNSRKRKKSISTKTDERTGVSRGKTMNFASHPRYGNSSTSTGSDIRGLQESAVSSLAHLTQETESPGLSGNKPAKKKTKNGGGEGRSKGNGGLSSDQGAQLAVGEISGFTENTTAWRVESAGAQPSEIPSLLNLAASAGLHQKNDYWNGNVPMLDPASSVPNWAQSSNQYPYPENQRYSQEEGGRIDSRQGSTTYSNGSWGYYPEGASSWVLPVHRLQLPSQQQLFQNSQLAFFNPPSHWQPQQQREYHSNWNQRSRSPQDNRLFGRDSRFSDNTPLPAPVPTQDYLAKTLLKPQLLPTAAKQLLVLDLNGTLVYRRKSYTNPVCRPELDKFLDYIFTHFSVMVWTSAQPGNAQRMINKVFTKKQENKLLTVWARDTLQLTPHQYREKTTVYKRLTRIWAGEFKLCFPSPDDSGLGWDQTNTILMDDSSVKAAGQPYNLIRVPEFLEDMEREESTVLSDCMKYLDELRFQDNVSAYIRQSPFYGRY</sequence>
<dbReference type="InterPro" id="IPR004274">
    <property type="entry name" value="FCP1_dom"/>
</dbReference>
<evidence type="ECO:0000313" key="4">
    <source>
        <dbReference type="EMBL" id="RPB05791.1"/>
    </source>
</evidence>
<dbReference type="PANTHER" id="PTHR12210">
    <property type="entry name" value="DULLARD PROTEIN PHOSPHATASE"/>
    <property type="match status" value="1"/>
</dbReference>
<feature type="compositionally biased region" description="Basic and acidic residues" evidence="2">
    <location>
        <begin position="44"/>
        <end position="58"/>
    </location>
</feature>
<dbReference type="EMBL" id="ML120352">
    <property type="protein sequence ID" value="RPB05791.1"/>
    <property type="molecule type" value="Genomic_DNA"/>
</dbReference>
<dbReference type="Proteomes" id="UP000276215">
    <property type="component" value="Unassembled WGS sequence"/>
</dbReference>
<keyword evidence="1" id="KW-0813">Transport</keyword>
<feature type="region of interest" description="Disordered" evidence="2">
    <location>
        <begin position="40"/>
        <end position="101"/>
    </location>
</feature>
<proteinExistence type="inferred from homology"/>